<dbReference type="PANTHER" id="PTHR39535">
    <property type="entry name" value="SPORULATION-DELAYING PROTEIN SDPB"/>
    <property type="match status" value="1"/>
</dbReference>
<dbReference type="eggNOG" id="COG3011">
    <property type="taxonomic scope" value="Bacteria"/>
</dbReference>
<evidence type="ECO:0000256" key="2">
    <source>
        <dbReference type="ARBA" id="ARBA00022692"/>
    </source>
</evidence>
<dbReference type="InterPro" id="IPR052964">
    <property type="entry name" value="Sporulation_signal_mat"/>
</dbReference>
<dbReference type="EMBL" id="APML01000046">
    <property type="protein sequence ID" value="ENH96365.1"/>
    <property type="molecule type" value="Genomic_DNA"/>
</dbReference>
<gene>
    <name evidence="7" type="ORF">J416_10995</name>
</gene>
<reference evidence="7 8" key="1">
    <citation type="submission" date="2013-03" db="EMBL/GenBank/DDBJ databases">
        <title>Draft genome sequence of Gracibacillus halophilus YIM-C55.5, a moderately halophilic and thermophilic organism from the Xiaochaidamu salt lake.</title>
        <authorList>
            <person name="Sugumar T."/>
            <person name="Polireddy D.R."/>
            <person name="Antony A."/>
            <person name="Madhava Y.R."/>
            <person name="Sivakumar N."/>
        </authorList>
    </citation>
    <scope>NUCLEOTIDE SEQUENCE [LARGE SCALE GENOMIC DNA]</scope>
    <source>
        <strain evidence="7 8">YIM-C55.5</strain>
    </source>
</reference>
<proteinExistence type="predicted"/>
<dbReference type="GO" id="GO:0015035">
    <property type="term" value="F:protein-disulfide reductase activity"/>
    <property type="evidence" value="ECO:0007669"/>
    <property type="project" value="InterPro"/>
</dbReference>
<keyword evidence="4 5" id="KW-0472">Membrane</keyword>
<comment type="caution">
    <text evidence="7">The sequence shown here is derived from an EMBL/GenBank/DDBJ whole genome shotgun (WGS) entry which is preliminary data.</text>
</comment>
<dbReference type="InterPro" id="IPR007263">
    <property type="entry name" value="DCC1-like"/>
</dbReference>
<keyword evidence="8" id="KW-1185">Reference proteome</keyword>
<feature type="transmembrane region" description="Helical" evidence="5">
    <location>
        <begin position="21"/>
        <end position="39"/>
    </location>
</feature>
<keyword evidence="3 5" id="KW-1133">Transmembrane helix</keyword>
<name>N4WPF6_9BACI</name>
<dbReference type="PANTHER" id="PTHR39535:SF2">
    <property type="entry name" value="HTTM DOMAIN-CONTAINING PROTEIN"/>
    <property type="match status" value="1"/>
</dbReference>
<feature type="transmembrane region" description="Helical" evidence="5">
    <location>
        <begin position="94"/>
        <end position="114"/>
    </location>
</feature>
<feature type="transmembrane region" description="Helical" evidence="5">
    <location>
        <begin position="220"/>
        <end position="243"/>
    </location>
</feature>
<evidence type="ECO:0000256" key="5">
    <source>
        <dbReference type="SAM" id="Phobius"/>
    </source>
</evidence>
<evidence type="ECO:0000313" key="7">
    <source>
        <dbReference type="EMBL" id="ENH96365.1"/>
    </source>
</evidence>
<feature type="transmembrane region" description="Helical" evidence="5">
    <location>
        <begin position="69"/>
        <end position="87"/>
    </location>
</feature>
<accession>N4WPF6</accession>
<comment type="subcellular location">
    <subcellularLocation>
        <location evidence="1">Endomembrane system</location>
        <topology evidence="1">Multi-pass membrane protein</topology>
    </subcellularLocation>
</comment>
<dbReference type="Pfam" id="PF04134">
    <property type="entry name" value="DCC1-like"/>
    <property type="match status" value="1"/>
</dbReference>
<dbReference type="RefSeq" id="WP_003470787.1">
    <property type="nucleotide sequence ID" value="NZ_APML01000046.1"/>
</dbReference>
<dbReference type="SMART" id="SM00752">
    <property type="entry name" value="HTTM"/>
    <property type="match status" value="1"/>
</dbReference>
<feature type="transmembrane region" description="Helical" evidence="5">
    <location>
        <begin position="120"/>
        <end position="139"/>
    </location>
</feature>
<dbReference type="InterPro" id="IPR011020">
    <property type="entry name" value="HTTM-like"/>
</dbReference>
<evidence type="ECO:0000256" key="3">
    <source>
        <dbReference type="ARBA" id="ARBA00022989"/>
    </source>
</evidence>
<feature type="transmembrane region" description="Helical" evidence="5">
    <location>
        <begin position="250"/>
        <end position="276"/>
    </location>
</feature>
<evidence type="ECO:0000313" key="8">
    <source>
        <dbReference type="Proteomes" id="UP000012283"/>
    </source>
</evidence>
<dbReference type="AlphaFoldDB" id="N4WPF6"/>
<protein>
    <submittedName>
        <fullName evidence="7">Vitamin K-dependent gamma-carboxylase</fullName>
    </submittedName>
</protein>
<dbReference type="PATRIC" id="fig|1308866.3.peg.2229"/>
<dbReference type="Proteomes" id="UP000012283">
    <property type="component" value="Unassembled WGS sequence"/>
</dbReference>
<evidence type="ECO:0000256" key="1">
    <source>
        <dbReference type="ARBA" id="ARBA00004127"/>
    </source>
</evidence>
<evidence type="ECO:0000259" key="6">
    <source>
        <dbReference type="SMART" id="SM00752"/>
    </source>
</evidence>
<feature type="transmembrane region" description="Helical" evidence="5">
    <location>
        <begin position="160"/>
        <end position="182"/>
    </location>
</feature>
<feature type="transmembrane region" description="Helical" evidence="5">
    <location>
        <begin position="398"/>
        <end position="421"/>
    </location>
</feature>
<sequence>MYKYSESIVNFFSTERFTIGTSLLRVSFGLIILYNYVVLFSQRHFLFTDHGYHTFDKNSISLYNLSDSLIFFDIMYNTGIILAFLYTIGIKSRLINIINFIFYYSLYARFYHIGDGGDNLMVIVLFFMVFTNCTKYFSVSSTQKNKYKKGLGINTFYKNACVIFHNFAVFFIIGQMILVYFISATYQLMGETWATGTAIYYISQVKTMSSPLLENLSTNFVYLSVLLTYISIFIKYAFVFLIFNKRSKLVIIPIMCLFHIGIAIGMQLYTFSLIMISVEAILFTNTEYKQLYTKVRKLKILFFKHTRKFSKRYIPNQKICVFYDGECSFCLTTVRRLKQLDWFRLISLINFRNYNNIKKWDIYPENLEERMHSITIKSNKVKSGFDAFIEVTKHLVPLWFLLPILYLFKWVGMGNITYNFIAKRRNLLSSHYCNSESCLVSTKRGKK</sequence>
<dbReference type="OrthoDB" id="1260738at2"/>
<evidence type="ECO:0000256" key="4">
    <source>
        <dbReference type="ARBA" id="ARBA00023136"/>
    </source>
</evidence>
<dbReference type="GO" id="GO:0012505">
    <property type="term" value="C:endomembrane system"/>
    <property type="evidence" value="ECO:0007669"/>
    <property type="project" value="UniProtKB-SubCell"/>
</dbReference>
<keyword evidence="2 5" id="KW-0812">Transmembrane</keyword>
<organism evidence="7 8">
    <name type="scientific">Gracilibacillus halophilus YIM-C55.5</name>
    <dbReference type="NCBI Taxonomy" id="1308866"/>
    <lineage>
        <taxon>Bacteria</taxon>
        <taxon>Bacillati</taxon>
        <taxon>Bacillota</taxon>
        <taxon>Bacilli</taxon>
        <taxon>Bacillales</taxon>
        <taxon>Bacillaceae</taxon>
        <taxon>Gracilibacillus</taxon>
    </lineage>
</organism>
<dbReference type="STRING" id="1308866.J416_10995"/>
<feature type="domain" description="HTTM-like" evidence="6">
    <location>
        <begin position="13"/>
        <end position="287"/>
    </location>
</feature>